<evidence type="ECO:0008006" key="4">
    <source>
        <dbReference type="Google" id="ProtNLM"/>
    </source>
</evidence>
<keyword evidence="3" id="KW-1185">Reference proteome</keyword>
<comment type="caution">
    <text evidence="2">The sequence shown here is derived from an EMBL/GenBank/DDBJ whole genome shotgun (WGS) entry which is preliminary data.</text>
</comment>
<feature type="signal peptide" evidence="1">
    <location>
        <begin position="1"/>
        <end position="21"/>
    </location>
</feature>
<sequence length="289" mass="32739" precursor="true">MKRCQKHFKCFLMLISLSSFLNPQRAFGFGKLFSVRVAVDESDGDHQKKEKPHSHHHHHGCECSECCDDDDDGFFSQLFTAGITSPWWGPPIALADNSAESGKFLSTPYENSHHGLMDIEPFGQLDSQDVQFRFLADYGSDFSGLTRIGGQFEVDTASRLGFETSWNQFQEDLGTTTDELWLGDANITWRFAQNEAMQFHTGVGLNWLNAATNTDTGFNFTYGFDLFPIKPWVFRGTMDLGRIGDTSRVHFRGDVGLVWKHFEIFTGYNLERISNVNLQGVSAGIQFRF</sequence>
<name>A0A5C5XGG3_9PLAN</name>
<dbReference type="EMBL" id="SJPG01000001">
    <property type="protein sequence ID" value="TWT62236.1"/>
    <property type="molecule type" value="Genomic_DNA"/>
</dbReference>
<accession>A0A5C5XGG3</accession>
<organism evidence="2 3">
    <name type="scientific">Rubinisphaera italica</name>
    <dbReference type="NCBI Taxonomy" id="2527969"/>
    <lineage>
        <taxon>Bacteria</taxon>
        <taxon>Pseudomonadati</taxon>
        <taxon>Planctomycetota</taxon>
        <taxon>Planctomycetia</taxon>
        <taxon>Planctomycetales</taxon>
        <taxon>Planctomycetaceae</taxon>
        <taxon>Rubinisphaera</taxon>
    </lineage>
</organism>
<proteinExistence type="predicted"/>
<dbReference type="Proteomes" id="UP000316095">
    <property type="component" value="Unassembled WGS sequence"/>
</dbReference>
<evidence type="ECO:0000313" key="3">
    <source>
        <dbReference type="Proteomes" id="UP000316095"/>
    </source>
</evidence>
<feature type="chain" id="PRO_5023023067" description="Outer membrane protein beta-barrel domain-containing protein" evidence="1">
    <location>
        <begin position="22"/>
        <end position="289"/>
    </location>
</feature>
<dbReference type="AlphaFoldDB" id="A0A5C5XGG3"/>
<evidence type="ECO:0000313" key="2">
    <source>
        <dbReference type="EMBL" id="TWT62236.1"/>
    </source>
</evidence>
<evidence type="ECO:0000256" key="1">
    <source>
        <dbReference type="SAM" id="SignalP"/>
    </source>
</evidence>
<keyword evidence="1" id="KW-0732">Signal</keyword>
<reference evidence="2 3" key="1">
    <citation type="submission" date="2019-02" db="EMBL/GenBank/DDBJ databases">
        <title>Deep-cultivation of Planctomycetes and their phenomic and genomic characterization uncovers novel biology.</title>
        <authorList>
            <person name="Wiegand S."/>
            <person name="Jogler M."/>
            <person name="Boedeker C."/>
            <person name="Pinto D."/>
            <person name="Vollmers J."/>
            <person name="Rivas-Marin E."/>
            <person name="Kohn T."/>
            <person name="Peeters S.H."/>
            <person name="Heuer A."/>
            <person name="Rast P."/>
            <person name="Oberbeckmann S."/>
            <person name="Bunk B."/>
            <person name="Jeske O."/>
            <person name="Meyerdierks A."/>
            <person name="Storesund J.E."/>
            <person name="Kallscheuer N."/>
            <person name="Luecker S."/>
            <person name="Lage O.M."/>
            <person name="Pohl T."/>
            <person name="Merkel B.J."/>
            <person name="Hornburger P."/>
            <person name="Mueller R.-W."/>
            <person name="Bruemmer F."/>
            <person name="Labrenz M."/>
            <person name="Spormann A.M."/>
            <person name="Op Den Camp H."/>
            <person name="Overmann J."/>
            <person name="Amann R."/>
            <person name="Jetten M.S.M."/>
            <person name="Mascher T."/>
            <person name="Medema M.H."/>
            <person name="Devos D.P."/>
            <person name="Kaster A.-K."/>
            <person name="Ovreas L."/>
            <person name="Rohde M."/>
            <person name="Galperin M.Y."/>
            <person name="Jogler C."/>
        </authorList>
    </citation>
    <scope>NUCLEOTIDE SEQUENCE [LARGE SCALE GENOMIC DNA]</scope>
    <source>
        <strain evidence="2 3">Pan54</strain>
    </source>
</reference>
<protein>
    <recommendedName>
        <fullName evidence="4">Outer membrane protein beta-barrel domain-containing protein</fullName>
    </recommendedName>
</protein>
<gene>
    <name evidence="2" type="ORF">Pan54_29770</name>
</gene>